<accession>F4QEU5</accession>
<name>F4QEU5_CACFS</name>
<sequence>MNIDKIFKLAKGFYGRSKNCKSLARERVEKGLEYNYVSRRLFKRDMRSNFIQRINAGARQHDLTYNSFTRGMVASDIHLNRKVKDSKKRKEKRMIRLEYLLLSILSELAVTEPFSFKALTDVAKTTLTQLDGTSYLPKQHKRMDTVKIVEESDNNNNLTSEIELFLEEILVSKLPQDAKDRFLEKLYRGYYYRGLEFLKNEYYNLLEEYEFEKKIQIALIKMKDFDQSLNNQIKNTNKFQLEIDQLKLKLLNLNDFELSKINQKFENAVKELKNKD</sequence>
<dbReference type="GO" id="GO:0019843">
    <property type="term" value="F:rRNA binding"/>
    <property type="evidence" value="ECO:0007669"/>
    <property type="project" value="InterPro"/>
</dbReference>
<dbReference type="Gene3D" id="1.10.1900.20">
    <property type="entry name" value="Ribosomal protein L20"/>
    <property type="match status" value="1"/>
</dbReference>
<dbReference type="GeneID" id="14865455"/>
<gene>
    <name evidence="5" type="ORF">DFA_11919</name>
</gene>
<dbReference type="GO" id="GO:0005840">
    <property type="term" value="C:ribosome"/>
    <property type="evidence" value="ECO:0007669"/>
    <property type="project" value="UniProtKB-KW"/>
</dbReference>
<keyword evidence="2 4" id="KW-0689">Ribosomal protein</keyword>
<evidence type="ECO:0000256" key="4">
    <source>
        <dbReference type="RuleBase" id="RU000561"/>
    </source>
</evidence>
<comment type="similarity">
    <text evidence="1 4">Belongs to the bacterial ribosomal protein bL20 family.</text>
</comment>
<organism evidence="5 6">
    <name type="scientific">Cavenderia fasciculata</name>
    <name type="common">Slime mold</name>
    <name type="synonym">Dictyostelium fasciculatum</name>
    <dbReference type="NCBI Taxonomy" id="261658"/>
    <lineage>
        <taxon>Eukaryota</taxon>
        <taxon>Amoebozoa</taxon>
        <taxon>Evosea</taxon>
        <taxon>Eumycetozoa</taxon>
        <taxon>Dictyostelia</taxon>
        <taxon>Acytosteliales</taxon>
        <taxon>Cavenderiaceae</taxon>
        <taxon>Cavenderia</taxon>
    </lineage>
</organism>
<dbReference type="KEGG" id="dfa:DFA_11919"/>
<dbReference type="EMBL" id="GL883029">
    <property type="protein sequence ID" value="EGG14152.1"/>
    <property type="molecule type" value="Genomic_DNA"/>
</dbReference>
<dbReference type="GO" id="GO:0003735">
    <property type="term" value="F:structural constituent of ribosome"/>
    <property type="evidence" value="ECO:0007669"/>
    <property type="project" value="InterPro"/>
</dbReference>
<keyword evidence="6" id="KW-1185">Reference proteome</keyword>
<dbReference type="RefSeq" id="XP_004350860.1">
    <property type="nucleotide sequence ID" value="XM_004350809.1"/>
</dbReference>
<dbReference type="PANTHER" id="PTHR10986">
    <property type="entry name" value="39S RIBOSOMAL PROTEIN L20"/>
    <property type="match status" value="1"/>
</dbReference>
<dbReference type="Pfam" id="PF00453">
    <property type="entry name" value="Ribosomal_L20"/>
    <property type="match status" value="1"/>
</dbReference>
<evidence type="ECO:0000313" key="6">
    <source>
        <dbReference type="Proteomes" id="UP000007797"/>
    </source>
</evidence>
<protein>
    <submittedName>
        <fullName evidence="5">Uncharacterized protein</fullName>
    </submittedName>
</protein>
<evidence type="ECO:0000256" key="3">
    <source>
        <dbReference type="ARBA" id="ARBA00023274"/>
    </source>
</evidence>
<dbReference type="STRING" id="1054147.F4QEU5"/>
<dbReference type="OrthoDB" id="10251781at2759"/>
<proteinExistence type="inferred from homology"/>
<dbReference type="InterPro" id="IPR035566">
    <property type="entry name" value="Ribosomal_protein_bL20_C"/>
</dbReference>
<keyword evidence="3 4" id="KW-0687">Ribonucleoprotein</keyword>
<dbReference type="SUPFAM" id="SSF74731">
    <property type="entry name" value="Ribosomal protein L20"/>
    <property type="match status" value="1"/>
</dbReference>
<dbReference type="NCBIfam" id="TIGR01032">
    <property type="entry name" value="rplT_bact"/>
    <property type="match status" value="1"/>
</dbReference>
<dbReference type="PRINTS" id="PR00062">
    <property type="entry name" value="RIBOSOMALL20"/>
</dbReference>
<evidence type="ECO:0000256" key="2">
    <source>
        <dbReference type="ARBA" id="ARBA00022980"/>
    </source>
</evidence>
<reference evidence="6" key="1">
    <citation type="journal article" date="2011" name="Genome Res.">
        <title>Phylogeny-wide analysis of social amoeba genomes highlights ancient origins for complex intercellular communication.</title>
        <authorList>
            <person name="Heidel A.J."/>
            <person name="Lawal H.M."/>
            <person name="Felder M."/>
            <person name="Schilde C."/>
            <person name="Helps N.R."/>
            <person name="Tunggal B."/>
            <person name="Rivero F."/>
            <person name="John U."/>
            <person name="Schleicher M."/>
            <person name="Eichinger L."/>
            <person name="Platzer M."/>
            <person name="Noegel A.A."/>
            <person name="Schaap P."/>
            <person name="Gloeckner G."/>
        </authorList>
    </citation>
    <scope>NUCLEOTIDE SEQUENCE [LARGE SCALE GENOMIC DNA]</scope>
    <source>
        <strain evidence="6">SH3</strain>
    </source>
</reference>
<dbReference type="InterPro" id="IPR005813">
    <property type="entry name" value="Ribosomal_bL20"/>
</dbReference>
<dbReference type="CDD" id="cd07026">
    <property type="entry name" value="Ribosomal_L20"/>
    <property type="match status" value="1"/>
</dbReference>
<evidence type="ECO:0000256" key="1">
    <source>
        <dbReference type="ARBA" id="ARBA00007698"/>
    </source>
</evidence>
<dbReference type="GO" id="GO:0006412">
    <property type="term" value="P:translation"/>
    <property type="evidence" value="ECO:0007669"/>
    <property type="project" value="InterPro"/>
</dbReference>
<dbReference type="Proteomes" id="UP000007797">
    <property type="component" value="Unassembled WGS sequence"/>
</dbReference>
<evidence type="ECO:0000313" key="5">
    <source>
        <dbReference type="EMBL" id="EGG14152.1"/>
    </source>
</evidence>
<dbReference type="AlphaFoldDB" id="F4QEU5"/>
<dbReference type="Gene3D" id="6.10.160.10">
    <property type="match status" value="1"/>
</dbReference>
<dbReference type="GO" id="GO:1990904">
    <property type="term" value="C:ribonucleoprotein complex"/>
    <property type="evidence" value="ECO:0007669"/>
    <property type="project" value="UniProtKB-KW"/>
</dbReference>